<evidence type="ECO:0000256" key="1">
    <source>
        <dbReference type="SAM" id="MobiDB-lite"/>
    </source>
</evidence>
<feature type="region of interest" description="Disordered" evidence="1">
    <location>
        <begin position="39"/>
        <end position="64"/>
    </location>
</feature>
<dbReference type="AlphaFoldDB" id="A0AAV7N988"/>
<sequence>MGLALATTEHSRAHNEQSYHWENGKDLMVEAVVVLGISQDEPVSKPQDLPNRRPQGEPSRETGLQIARVSPVEDLGYMRKLPA</sequence>
<organism evidence="2 3">
    <name type="scientific">Pleurodeles waltl</name>
    <name type="common">Iberian ribbed newt</name>
    <dbReference type="NCBI Taxonomy" id="8319"/>
    <lineage>
        <taxon>Eukaryota</taxon>
        <taxon>Metazoa</taxon>
        <taxon>Chordata</taxon>
        <taxon>Craniata</taxon>
        <taxon>Vertebrata</taxon>
        <taxon>Euteleostomi</taxon>
        <taxon>Amphibia</taxon>
        <taxon>Batrachia</taxon>
        <taxon>Caudata</taxon>
        <taxon>Salamandroidea</taxon>
        <taxon>Salamandridae</taxon>
        <taxon>Pleurodelinae</taxon>
        <taxon>Pleurodeles</taxon>
    </lineage>
</organism>
<dbReference type="EMBL" id="JANPWB010000013">
    <property type="protein sequence ID" value="KAJ1111400.1"/>
    <property type="molecule type" value="Genomic_DNA"/>
</dbReference>
<gene>
    <name evidence="2" type="ORF">NDU88_008724</name>
</gene>
<keyword evidence="3" id="KW-1185">Reference proteome</keyword>
<feature type="compositionally biased region" description="Basic and acidic residues" evidence="1">
    <location>
        <begin position="50"/>
        <end position="60"/>
    </location>
</feature>
<reference evidence="2" key="1">
    <citation type="journal article" date="2022" name="bioRxiv">
        <title>Sequencing and chromosome-scale assembly of the giantPleurodeles waltlgenome.</title>
        <authorList>
            <person name="Brown T."/>
            <person name="Elewa A."/>
            <person name="Iarovenko S."/>
            <person name="Subramanian E."/>
            <person name="Araus A.J."/>
            <person name="Petzold A."/>
            <person name="Susuki M."/>
            <person name="Suzuki K.-i.T."/>
            <person name="Hayashi T."/>
            <person name="Toyoda A."/>
            <person name="Oliveira C."/>
            <person name="Osipova E."/>
            <person name="Leigh N.D."/>
            <person name="Simon A."/>
            <person name="Yun M.H."/>
        </authorList>
    </citation>
    <scope>NUCLEOTIDE SEQUENCE</scope>
    <source>
        <strain evidence="2">20211129_DDA</strain>
        <tissue evidence="2">Liver</tissue>
    </source>
</reference>
<proteinExistence type="predicted"/>
<accession>A0AAV7N988</accession>
<evidence type="ECO:0000313" key="2">
    <source>
        <dbReference type="EMBL" id="KAJ1111400.1"/>
    </source>
</evidence>
<evidence type="ECO:0000313" key="3">
    <source>
        <dbReference type="Proteomes" id="UP001066276"/>
    </source>
</evidence>
<dbReference type="Proteomes" id="UP001066276">
    <property type="component" value="Chromosome 9"/>
</dbReference>
<comment type="caution">
    <text evidence="2">The sequence shown here is derived from an EMBL/GenBank/DDBJ whole genome shotgun (WGS) entry which is preliminary data.</text>
</comment>
<name>A0AAV7N988_PLEWA</name>
<protein>
    <submittedName>
        <fullName evidence="2">Uncharacterized protein</fullName>
    </submittedName>
</protein>